<keyword evidence="3" id="KW-1185">Reference proteome</keyword>
<name>A0ABR0XEW8_REHGL</name>
<dbReference type="EMBL" id="JABTTQ020000005">
    <property type="protein sequence ID" value="KAK6157686.1"/>
    <property type="molecule type" value="Genomic_DNA"/>
</dbReference>
<evidence type="ECO:0000313" key="3">
    <source>
        <dbReference type="Proteomes" id="UP001318860"/>
    </source>
</evidence>
<comment type="caution">
    <text evidence="2">The sequence shown here is derived from an EMBL/GenBank/DDBJ whole genome shotgun (WGS) entry which is preliminary data.</text>
</comment>
<reference evidence="2 3" key="1">
    <citation type="journal article" date="2021" name="Comput. Struct. Biotechnol. J.">
        <title>De novo genome assembly of the potent medicinal plant Rehmannia glutinosa using nanopore technology.</title>
        <authorList>
            <person name="Ma L."/>
            <person name="Dong C."/>
            <person name="Song C."/>
            <person name="Wang X."/>
            <person name="Zheng X."/>
            <person name="Niu Y."/>
            <person name="Chen S."/>
            <person name="Feng W."/>
        </authorList>
    </citation>
    <scope>NUCLEOTIDE SEQUENCE [LARGE SCALE GENOMIC DNA]</scope>
    <source>
        <strain evidence="2">DH-2019</strain>
    </source>
</reference>
<organism evidence="2 3">
    <name type="scientific">Rehmannia glutinosa</name>
    <name type="common">Chinese foxglove</name>
    <dbReference type="NCBI Taxonomy" id="99300"/>
    <lineage>
        <taxon>Eukaryota</taxon>
        <taxon>Viridiplantae</taxon>
        <taxon>Streptophyta</taxon>
        <taxon>Embryophyta</taxon>
        <taxon>Tracheophyta</taxon>
        <taxon>Spermatophyta</taxon>
        <taxon>Magnoliopsida</taxon>
        <taxon>eudicotyledons</taxon>
        <taxon>Gunneridae</taxon>
        <taxon>Pentapetalae</taxon>
        <taxon>asterids</taxon>
        <taxon>lamiids</taxon>
        <taxon>Lamiales</taxon>
        <taxon>Orobanchaceae</taxon>
        <taxon>Rehmannieae</taxon>
        <taxon>Rehmannia</taxon>
    </lineage>
</organism>
<protein>
    <submittedName>
        <fullName evidence="2">Uncharacterized protein</fullName>
    </submittedName>
</protein>
<feature type="compositionally biased region" description="Basic and acidic residues" evidence="1">
    <location>
        <begin position="1"/>
        <end position="11"/>
    </location>
</feature>
<dbReference type="Proteomes" id="UP001318860">
    <property type="component" value="Unassembled WGS sequence"/>
</dbReference>
<feature type="compositionally biased region" description="Basic residues" evidence="1">
    <location>
        <begin position="27"/>
        <end position="50"/>
    </location>
</feature>
<gene>
    <name evidence="2" type="ORF">DH2020_011934</name>
</gene>
<sequence>MAIKTGMDKGRGRGNPSTTVVTSPKATNKKAKGPRKRWPRSTRWRSRRKPAKEVAVEEAAEMDEYWAGLWSGVDEELSWATCWCPFWEMEGIEDAYNALYDDVLWDYDIWDLKATANPPNP</sequence>
<feature type="region of interest" description="Disordered" evidence="1">
    <location>
        <begin position="1"/>
        <end position="50"/>
    </location>
</feature>
<evidence type="ECO:0000313" key="2">
    <source>
        <dbReference type="EMBL" id="KAK6157686.1"/>
    </source>
</evidence>
<proteinExistence type="predicted"/>
<accession>A0ABR0XEW8</accession>
<feature type="compositionally biased region" description="Polar residues" evidence="1">
    <location>
        <begin position="15"/>
        <end position="26"/>
    </location>
</feature>
<evidence type="ECO:0000256" key="1">
    <source>
        <dbReference type="SAM" id="MobiDB-lite"/>
    </source>
</evidence>